<evidence type="ECO:0000313" key="1">
    <source>
        <dbReference type="EMBL" id="KAK6782375.1"/>
    </source>
</evidence>
<dbReference type="EMBL" id="JBANQN010000008">
    <property type="protein sequence ID" value="KAK6782375.1"/>
    <property type="molecule type" value="Genomic_DNA"/>
</dbReference>
<organism evidence="1 2">
    <name type="scientific">Solanum bulbocastanum</name>
    <name type="common">Wild potato</name>
    <dbReference type="NCBI Taxonomy" id="147425"/>
    <lineage>
        <taxon>Eukaryota</taxon>
        <taxon>Viridiplantae</taxon>
        <taxon>Streptophyta</taxon>
        <taxon>Embryophyta</taxon>
        <taxon>Tracheophyta</taxon>
        <taxon>Spermatophyta</taxon>
        <taxon>Magnoliopsida</taxon>
        <taxon>eudicotyledons</taxon>
        <taxon>Gunneridae</taxon>
        <taxon>Pentapetalae</taxon>
        <taxon>asterids</taxon>
        <taxon>lamiids</taxon>
        <taxon>Solanales</taxon>
        <taxon>Solanaceae</taxon>
        <taxon>Solanoideae</taxon>
        <taxon>Solaneae</taxon>
        <taxon>Solanum</taxon>
    </lineage>
</organism>
<protein>
    <submittedName>
        <fullName evidence="1">Uncharacterized protein</fullName>
    </submittedName>
</protein>
<accession>A0AAN8T643</accession>
<name>A0AAN8T643_SOLBU</name>
<reference evidence="1 2" key="1">
    <citation type="submission" date="2024-02" db="EMBL/GenBank/DDBJ databases">
        <title>de novo genome assembly of Solanum bulbocastanum strain 11H21.</title>
        <authorList>
            <person name="Hosaka A.J."/>
        </authorList>
    </citation>
    <scope>NUCLEOTIDE SEQUENCE [LARGE SCALE GENOMIC DNA]</scope>
    <source>
        <tissue evidence="1">Young leaves</tissue>
    </source>
</reference>
<dbReference type="AlphaFoldDB" id="A0AAN8T643"/>
<evidence type="ECO:0000313" key="2">
    <source>
        <dbReference type="Proteomes" id="UP001371456"/>
    </source>
</evidence>
<proteinExistence type="predicted"/>
<dbReference type="Proteomes" id="UP001371456">
    <property type="component" value="Unassembled WGS sequence"/>
</dbReference>
<comment type="caution">
    <text evidence="1">The sequence shown here is derived from an EMBL/GenBank/DDBJ whole genome shotgun (WGS) entry which is preliminary data.</text>
</comment>
<keyword evidence="2" id="KW-1185">Reference proteome</keyword>
<sequence>MLYVKLPRSAALLNQTMILI</sequence>
<gene>
    <name evidence="1" type="ORF">RDI58_020171</name>
</gene>